<dbReference type="AlphaFoldDB" id="A0A917N383"/>
<evidence type="ECO:0000313" key="2">
    <source>
        <dbReference type="EMBL" id="GGI50842.1"/>
    </source>
</evidence>
<proteinExistence type="predicted"/>
<dbReference type="InterPro" id="IPR028973">
    <property type="entry name" value="PhnB-like"/>
</dbReference>
<dbReference type="RefSeq" id="WP_188416366.1">
    <property type="nucleotide sequence ID" value="NZ_BMDO01000005.1"/>
</dbReference>
<comment type="caution">
    <text evidence="2">The sequence shown here is derived from an EMBL/GenBank/DDBJ whole genome shotgun (WGS) entry which is preliminary data.</text>
</comment>
<dbReference type="Proteomes" id="UP000662074">
    <property type="component" value="Unassembled WGS sequence"/>
</dbReference>
<evidence type="ECO:0000313" key="3">
    <source>
        <dbReference type="Proteomes" id="UP000662074"/>
    </source>
</evidence>
<evidence type="ECO:0000259" key="1">
    <source>
        <dbReference type="Pfam" id="PF06983"/>
    </source>
</evidence>
<accession>A0A917N383</accession>
<dbReference type="PANTHER" id="PTHR33990:SF1">
    <property type="entry name" value="PROTEIN YJDN"/>
    <property type="match status" value="1"/>
</dbReference>
<reference evidence="2" key="2">
    <citation type="submission" date="2020-09" db="EMBL/GenBank/DDBJ databases">
        <authorList>
            <person name="Sun Q."/>
            <person name="Sedlacek I."/>
        </authorList>
    </citation>
    <scope>NUCLEOTIDE SEQUENCE</scope>
    <source>
        <strain evidence="2">CCM 8711</strain>
    </source>
</reference>
<feature type="domain" description="PhnB-like" evidence="1">
    <location>
        <begin position="4"/>
        <end position="130"/>
    </location>
</feature>
<dbReference type="InterPro" id="IPR029068">
    <property type="entry name" value="Glyas_Bleomycin-R_OHBP_Dase"/>
</dbReference>
<dbReference type="SUPFAM" id="SSF54593">
    <property type="entry name" value="Glyoxalase/Bleomycin resistance protein/Dihydroxybiphenyl dioxygenase"/>
    <property type="match status" value="1"/>
</dbReference>
<protein>
    <submittedName>
        <fullName evidence="2">VOC family protein</fullName>
    </submittedName>
</protein>
<gene>
    <name evidence="2" type="ORF">GCM10011425_20540</name>
</gene>
<name>A0A917N383_9SPHI</name>
<dbReference type="EMBL" id="BMDO01000005">
    <property type="protein sequence ID" value="GGI50842.1"/>
    <property type="molecule type" value="Genomic_DNA"/>
</dbReference>
<sequence length="138" mass="15500">MKRIDAYLFFENNCREAMTYYQQVLGGELNLTIVGESPVAEQLPPEMKDNVLHGKLINDNVVLMASDNCMGAPLDKGRNFSLSLSCSNEEEVHSLYAKLADSGEAVSPPKTEFWGDVFGMLVDKFGISWMLNYRPEKQ</sequence>
<dbReference type="PANTHER" id="PTHR33990">
    <property type="entry name" value="PROTEIN YJDN-RELATED"/>
    <property type="match status" value="1"/>
</dbReference>
<dbReference type="CDD" id="cd06588">
    <property type="entry name" value="PhnB_like"/>
    <property type="match status" value="1"/>
</dbReference>
<reference evidence="2" key="1">
    <citation type="journal article" date="2014" name="Int. J. Syst. Evol. Microbiol.">
        <title>Complete genome sequence of Corynebacterium casei LMG S-19264T (=DSM 44701T), isolated from a smear-ripened cheese.</title>
        <authorList>
            <consortium name="US DOE Joint Genome Institute (JGI-PGF)"/>
            <person name="Walter F."/>
            <person name="Albersmeier A."/>
            <person name="Kalinowski J."/>
            <person name="Ruckert C."/>
        </authorList>
    </citation>
    <scope>NUCLEOTIDE SEQUENCE</scope>
    <source>
        <strain evidence="2">CCM 8711</strain>
    </source>
</reference>
<organism evidence="2 3">
    <name type="scientific">Mucilaginibacter galii</name>
    <dbReference type="NCBI Taxonomy" id="2005073"/>
    <lineage>
        <taxon>Bacteria</taxon>
        <taxon>Pseudomonadati</taxon>
        <taxon>Bacteroidota</taxon>
        <taxon>Sphingobacteriia</taxon>
        <taxon>Sphingobacteriales</taxon>
        <taxon>Sphingobacteriaceae</taxon>
        <taxon>Mucilaginibacter</taxon>
    </lineage>
</organism>
<dbReference type="Gene3D" id="3.10.180.10">
    <property type="entry name" value="2,3-Dihydroxybiphenyl 1,2-Dioxygenase, domain 1"/>
    <property type="match status" value="1"/>
</dbReference>
<dbReference type="Pfam" id="PF06983">
    <property type="entry name" value="3-dmu-9_3-mt"/>
    <property type="match status" value="1"/>
</dbReference>
<keyword evidence="3" id="KW-1185">Reference proteome</keyword>